<keyword evidence="2" id="KW-0862">Zinc</keyword>
<keyword evidence="3" id="KW-0805">Transcription regulation</keyword>
<dbReference type="PANTHER" id="PTHR31313:SF4">
    <property type="entry name" value="CONIDIAL DEVELOPMENT PROTEIN FLUFFY"/>
    <property type="match status" value="1"/>
</dbReference>
<protein>
    <submittedName>
        <fullName evidence="8">Conidial development protein fluffy</fullName>
    </submittedName>
</protein>
<gene>
    <name evidence="8" type="ORF">QBC34DRAFT_423122</name>
</gene>
<keyword evidence="6" id="KW-0539">Nucleus</keyword>
<dbReference type="PANTHER" id="PTHR31313">
    <property type="entry name" value="TY1 ENHANCER ACTIVATOR"/>
    <property type="match status" value="1"/>
</dbReference>
<dbReference type="EMBL" id="MU865924">
    <property type="protein sequence ID" value="KAK4452469.1"/>
    <property type="molecule type" value="Genomic_DNA"/>
</dbReference>
<reference evidence="8" key="1">
    <citation type="journal article" date="2023" name="Mol. Phylogenet. Evol.">
        <title>Genome-scale phylogeny and comparative genomics of the fungal order Sordariales.</title>
        <authorList>
            <person name="Hensen N."/>
            <person name="Bonometti L."/>
            <person name="Westerberg I."/>
            <person name="Brannstrom I.O."/>
            <person name="Guillou S."/>
            <person name="Cros-Aarteil S."/>
            <person name="Calhoun S."/>
            <person name="Haridas S."/>
            <person name="Kuo A."/>
            <person name="Mondo S."/>
            <person name="Pangilinan J."/>
            <person name="Riley R."/>
            <person name="LaButti K."/>
            <person name="Andreopoulos B."/>
            <person name="Lipzen A."/>
            <person name="Chen C."/>
            <person name="Yan M."/>
            <person name="Daum C."/>
            <person name="Ng V."/>
            <person name="Clum A."/>
            <person name="Steindorff A."/>
            <person name="Ohm R.A."/>
            <person name="Martin F."/>
            <person name="Silar P."/>
            <person name="Natvig D.O."/>
            <person name="Lalanne C."/>
            <person name="Gautier V."/>
            <person name="Ament-Velasquez S.L."/>
            <person name="Kruys A."/>
            <person name="Hutchinson M.I."/>
            <person name="Powell A.J."/>
            <person name="Barry K."/>
            <person name="Miller A.N."/>
            <person name="Grigoriev I.V."/>
            <person name="Debuchy R."/>
            <person name="Gladieux P."/>
            <person name="Hiltunen Thoren M."/>
            <person name="Johannesson H."/>
        </authorList>
    </citation>
    <scope>NUCLEOTIDE SEQUENCE</scope>
    <source>
        <strain evidence="8">PSN243</strain>
    </source>
</reference>
<keyword evidence="5" id="KW-0804">Transcription</keyword>
<accession>A0AAV9GX23</accession>
<dbReference type="GO" id="GO:0046872">
    <property type="term" value="F:metal ion binding"/>
    <property type="evidence" value="ECO:0007669"/>
    <property type="project" value="UniProtKB-KW"/>
</dbReference>
<evidence type="ECO:0000256" key="6">
    <source>
        <dbReference type="ARBA" id="ARBA00023242"/>
    </source>
</evidence>
<dbReference type="GO" id="GO:0003677">
    <property type="term" value="F:DNA binding"/>
    <property type="evidence" value="ECO:0007669"/>
    <property type="project" value="UniProtKB-KW"/>
</dbReference>
<evidence type="ECO:0000313" key="9">
    <source>
        <dbReference type="Proteomes" id="UP001321760"/>
    </source>
</evidence>
<dbReference type="AlphaFoldDB" id="A0AAV9GX23"/>
<keyword evidence="9" id="KW-1185">Reference proteome</keyword>
<evidence type="ECO:0000256" key="4">
    <source>
        <dbReference type="ARBA" id="ARBA00023125"/>
    </source>
</evidence>
<keyword evidence="4" id="KW-0238">DNA-binding</keyword>
<dbReference type="InterPro" id="IPR051615">
    <property type="entry name" value="Transcr_Regulatory_Elem"/>
</dbReference>
<sequence length="627" mass="69307">MSATAGTCDGQPTCARCEEQDELCEYDAVLRESKGELRAETARLRKSSVESDALIRAIASIQDPHMCKMALQGLMDGTFSREDILREYRDKASESSGPSSHASQGQSPFSQQSTLMTSRPDDRPTCFDQLLTWRSCRPNPSTIDAVTPPPLSLPPLPLDAYSQHSRHLDTWTRTGWTRAHVRHLIDALRTWDCFPFCLFCEDLFLRDYDNGSGRFCSFALVHAILALSTRLINESSDESSLLPSGWLSSQVLYDEASAKLADDSATSLPNIQTLGILALYRLRCGQEAEAREFAGSFAARITQFCQLPLPDDETREDCSKARVITYCGAVSLLRMLSLVTGRLFNAPEPVISENLFSLDQLAGKNKIAGQSGDGLKPNLSTDMTTQPEPWNAQLIAANLFQLTEWVYNIILAAEADIHAASQDVPTVYERCLQWYKGFFGVLAPDGGRTPLVLFVHMYYHFCLLCAFRPFVSLTLDNAEVKPQELCAQAVHSILALGQSYDDLFTLRRVSGFIPYFICASGLFSLAMEDGGSQVGPLRLRRGDGEALMTEADVQERERTGLKPPAGGSQAIQTSHVRISPAAHSRSLLAKIGSTHLAAMTADKMLREQIANRFHKQPIQDEEMTGQD</sequence>
<comment type="caution">
    <text evidence="8">The sequence shown here is derived from an EMBL/GenBank/DDBJ whole genome shotgun (WGS) entry which is preliminary data.</text>
</comment>
<evidence type="ECO:0000256" key="5">
    <source>
        <dbReference type="ARBA" id="ARBA00023163"/>
    </source>
</evidence>
<evidence type="ECO:0000256" key="3">
    <source>
        <dbReference type="ARBA" id="ARBA00023015"/>
    </source>
</evidence>
<feature type="region of interest" description="Disordered" evidence="7">
    <location>
        <begin position="89"/>
        <end position="120"/>
    </location>
</feature>
<dbReference type="Proteomes" id="UP001321760">
    <property type="component" value="Unassembled WGS sequence"/>
</dbReference>
<feature type="compositionally biased region" description="Low complexity" evidence="7">
    <location>
        <begin position="94"/>
        <end position="108"/>
    </location>
</feature>
<name>A0AAV9GX23_9PEZI</name>
<organism evidence="8 9">
    <name type="scientific">Podospora aff. communis PSN243</name>
    <dbReference type="NCBI Taxonomy" id="3040156"/>
    <lineage>
        <taxon>Eukaryota</taxon>
        <taxon>Fungi</taxon>
        <taxon>Dikarya</taxon>
        <taxon>Ascomycota</taxon>
        <taxon>Pezizomycotina</taxon>
        <taxon>Sordariomycetes</taxon>
        <taxon>Sordariomycetidae</taxon>
        <taxon>Sordariales</taxon>
        <taxon>Podosporaceae</taxon>
        <taxon>Podospora</taxon>
    </lineage>
</organism>
<evidence type="ECO:0000256" key="2">
    <source>
        <dbReference type="ARBA" id="ARBA00022833"/>
    </source>
</evidence>
<evidence type="ECO:0000256" key="7">
    <source>
        <dbReference type="SAM" id="MobiDB-lite"/>
    </source>
</evidence>
<dbReference type="CDD" id="cd12148">
    <property type="entry name" value="fungal_TF_MHR"/>
    <property type="match status" value="1"/>
</dbReference>
<proteinExistence type="predicted"/>
<reference evidence="8" key="2">
    <citation type="submission" date="2023-05" db="EMBL/GenBank/DDBJ databases">
        <authorList>
            <consortium name="Lawrence Berkeley National Laboratory"/>
            <person name="Steindorff A."/>
            <person name="Hensen N."/>
            <person name="Bonometti L."/>
            <person name="Westerberg I."/>
            <person name="Brannstrom I.O."/>
            <person name="Guillou S."/>
            <person name="Cros-Aarteil S."/>
            <person name="Calhoun S."/>
            <person name="Haridas S."/>
            <person name="Kuo A."/>
            <person name="Mondo S."/>
            <person name="Pangilinan J."/>
            <person name="Riley R."/>
            <person name="Labutti K."/>
            <person name="Andreopoulos B."/>
            <person name="Lipzen A."/>
            <person name="Chen C."/>
            <person name="Yanf M."/>
            <person name="Daum C."/>
            <person name="Ng V."/>
            <person name="Clum A."/>
            <person name="Ohm R."/>
            <person name="Martin F."/>
            <person name="Silar P."/>
            <person name="Natvig D."/>
            <person name="Lalanne C."/>
            <person name="Gautier V."/>
            <person name="Ament-Velasquez S.L."/>
            <person name="Kruys A."/>
            <person name="Hutchinson M.I."/>
            <person name="Powell A.J."/>
            <person name="Barry K."/>
            <person name="Miller A.N."/>
            <person name="Grigoriev I.V."/>
            <person name="Debuchy R."/>
            <person name="Gladieux P."/>
            <person name="Thoren M.H."/>
            <person name="Johannesson H."/>
        </authorList>
    </citation>
    <scope>NUCLEOTIDE SEQUENCE</scope>
    <source>
        <strain evidence="8">PSN243</strain>
    </source>
</reference>
<keyword evidence="1" id="KW-0479">Metal-binding</keyword>
<evidence type="ECO:0000313" key="8">
    <source>
        <dbReference type="EMBL" id="KAK4452469.1"/>
    </source>
</evidence>
<evidence type="ECO:0000256" key="1">
    <source>
        <dbReference type="ARBA" id="ARBA00022723"/>
    </source>
</evidence>